<organism evidence="2">
    <name type="scientific">Brassica napus</name>
    <name type="common">Rape</name>
    <dbReference type="NCBI Taxonomy" id="3708"/>
    <lineage>
        <taxon>Eukaryota</taxon>
        <taxon>Viridiplantae</taxon>
        <taxon>Streptophyta</taxon>
        <taxon>Embryophyta</taxon>
        <taxon>Tracheophyta</taxon>
        <taxon>Spermatophyta</taxon>
        <taxon>Magnoliopsida</taxon>
        <taxon>eudicotyledons</taxon>
        <taxon>Gunneridae</taxon>
        <taxon>Pentapetalae</taxon>
        <taxon>rosids</taxon>
        <taxon>malvids</taxon>
        <taxon>Brassicales</taxon>
        <taxon>Brassicaceae</taxon>
        <taxon>Brassiceae</taxon>
        <taxon>Brassica</taxon>
    </lineage>
</organism>
<feature type="region of interest" description="Disordered" evidence="1">
    <location>
        <begin position="92"/>
        <end position="127"/>
    </location>
</feature>
<feature type="compositionally biased region" description="Polar residues" evidence="1">
    <location>
        <begin position="107"/>
        <end position="116"/>
    </location>
</feature>
<name>A0A816M976_BRANA</name>
<reference evidence="2" key="1">
    <citation type="submission" date="2021-01" db="EMBL/GenBank/DDBJ databases">
        <authorList>
            <consortium name="Genoscope - CEA"/>
            <person name="William W."/>
        </authorList>
    </citation>
    <scope>NUCLEOTIDE SEQUENCE</scope>
</reference>
<sequence>MKGGVSSEAEPPTKKQKKVKTQNESEAAAAGKATLTTIVSTLDNISRKIDQIDSWLEAYELDRTRPLMDQKTIDDRVKALLEERLKDLGVGETLENNDNRSPPLPVVQTQQKSVNSPALAATPGKVFGPKKNLAKELDKESRVKRTLDEEFGNVAKATDLDSQPLDFVVISPAKATKDDKDAKVPAYGRGCRGNRIVKGEEADEKEKAAQADAAFKRKEKAEAKKKNEFAPESDVEGSELVRSAIIKEYREKSVQLTPKGFSKAAVSSPAVFPYVGENGTTCMRKNVTPSSVIYDPLAPVDPVLLEKLMQHIKGIPPKHQQINQQSSPLIMRPLVRRSSHSEGGAKDTLHKTPRLAIVWCIR</sequence>
<dbReference type="Proteomes" id="UP001295469">
    <property type="component" value="Chromosome C07"/>
</dbReference>
<gene>
    <name evidence="2" type="ORF">DARMORV10_C07P23290.1</name>
</gene>
<accession>A0A816M976</accession>
<protein>
    <submittedName>
        <fullName evidence="2">(rape) hypothetical protein</fullName>
    </submittedName>
</protein>
<feature type="region of interest" description="Disordered" evidence="1">
    <location>
        <begin position="1"/>
        <end position="33"/>
    </location>
</feature>
<evidence type="ECO:0000313" key="2">
    <source>
        <dbReference type="EMBL" id="CAF1982533.1"/>
    </source>
</evidence>
<evidence type="ECO:0000256" key="1">
    <source>
        <dbReference type="SAM" id="MobiDB-lite"/>
    </source>
</evidence>
<dbReference type="AlphaFoldDB" id="A0A816M976"/>
<proteinExistence type="predicted"/>
<dbReference type="EMBL" id="HG994371">
    <property type="protein sequence ID" value="CAF1982533.1"/>
    <property type="molecule type" value="Genomic_DNA"/>
</dbReference>